<dbReference type="Pfam" id="PF04023">
    <property type="entry name" value="FeoA"/>
    <property type="match status" value="1"/>
</dbReference>
<protein>
    <recommendedName>
        <fullName evidence="11">Manganese transport regulator</fullName>
    </recommendedName>
</protein>
<dbReference type="EMBL" id="JBHSOJ010000016">
    <property type="protein sequence ID" value="MFC5630960.1"/>
    <property type="molecule type" value="Genomic_DNA"/>
</dbReference>
<dbReference type="InterPro" id="IPR036421">
    <property type="entry name" value="Fe_dep_repressor_sf"/>
</dbReference>
<dbReference type="InterPro" id="IPR036388">
    <property type="entry name" value="WH-like_DNA-bd_sf"/>
</dbReference>
<dbReference type="InterPro" id="IPR022687">
    <property type="entry name" value="HTH_DTXR"/>
</dbReference>
<dbReference type="PANTHER" id="PTHR33238:SF11">
    <property type="entry name" value="TRANSCRIPTIONAL REGULATOR MNTR"/>
    <property type="match status" value="1"/>
</dbReference>
<comment type="similarity">
    <text evidence="2">Belongs to the DtxR/MntR family.</text>
</comment>
<evidence type="ECO:0000313" key="13">
    <source>
        <dbReference type="EMBL" id="MFC5630960.1"/>
    </source>
</evidence>
<dbReference type="PROSITE" id="PS50944">
    <property type="entry name" value="HTH_DTXR"/>
    <property type="match status" value="1"/>
</dbReference>
<evidence type="ECO:0000256" key="11">
    <source>
        <dbReference type="ARBA" id="ARBA00032593"/>
    </source>
</evidence>
<keyword evidence="6" id="KW-0805">Transcription regulation</keyword>
<evidence type="ECO:0000256" key="4">
    <source>
        <dbReference type="ARBA" id="ARBA00022490"/>
    </source>
</evidence>
<dbReference type="InterPro" id="IPR038157">
    <property type="entry name" value="FeoA_core_dom"/>
</dbReference>
<keyword evidence="4" id="KW-0963">Cytoplasm</keyword>
<evidence type="ECO:0000313" key="14">
    <source>
        <dbReference type="Proteomes" id="UP001596110"/>
    </source>
</evidence>
<dbReference type="SUPFAM" id="SSF47979">
    <property type="entry name" value="Iron-dependent repressor protein, dimerization domain"/>
    <property type="match status" value="1"/>
</dbReference>
<dbReference type="Proteomes" id="UP001596110">
    <property type="component" value="Unassembled WGS sequence"/>
</dbReference>
<gene>
    <name evidence="13" type="ORF">ACFPQ3_04980</name>
</gene>
<organism evidence="13 14">
    <name type="scientific">Streptococcus caledonicus</name>
    <dbReference type="NCBI Taxonomy" id="2614158"/>
    <lineage>
        <taxon>Bacteria</taxon>
        <taxon>Bacillati</taxon>
        <taxon>Bacillota</taxon>
        <taxon>Bacilli</taxon>
        <taxon>Lactobacillales</taxon>
        <taxon>Streptococcaceae</taxon>
        <taxon>Streptococcus</taxon>
    </lineage>
</organism>
<keyword evidence="5" id="KW-0678">Repressor</keyword>
<feature type="domain" description="HTH dtxR-type" evidence="12">
    <location>
        <begin position="1"/>
        <end position="62"/>
    </location>
</feature>
<proteinExistence type="inferred from homology"/>
<dbReference type="SUPFAM" id="SSF46785">
    <property type="entry name" value="Winged helix' DNA-binding domain"/>
    <property type="match status" value="1"/>
</dbReference>
<sequence length="213" mass="24960">MTPNKEDYLKCIHDLRERGDKISNKMIADYIQVSTPSVSEMLKKMQAEDWVVKDKFFGYALTEKAELIVTELYRKHRLLEVFLQNHLHYTTEETHQEAEILEHAVSTMFIDRLEESLNFPEFCPHGGTIPKKNAPLKEKNHQTLAQIAQEGNYQLVRVHDEIELLDYLQRHNFHLGTEFTLTEIDSYAQTYQIHFGNKNLTIPLTIAKLIFVK</sequence>
<evidence type="ECO:0000256" key="7">
    <source>
        <dbReference type="ARBA" id="ARBA00023125"/>
    </source>
</evidence>
<keyword evidence="9" id="KW-0804">Transcription</keyword>
<dbReference type="PANTHER" id="PTHR33238">
    <property type="entry name" value="IRON (METAL) DEPENDENT REPRESSOR, DTXR FAMILY"/>
    <property type="match status" value="1"/>
</dbReference>
<comment type="subcellular location">
    <subcellularLocation>
        <location evidence="1">Cytoplasm</location>
    </subcellularLocation>
</comment>
<dbReference type="InterPro" id="IPR050536">
    <property type="entry name" value="DtxR_MntR_Metal-Reg"/>
</dbReference>
<keyword evidence="7" id="KW-0238">DNA-binding</keyword>
<dbReference type="InterPro" id="IPR022689">
    <property type="entry name" value="Iron_dep_repressor"/>
</dbReference>
<evidence type="ECO:0000256" key="10">
    <source>
        <dbReference type="ARBA" id="ARBA00023211"/>
    </source>
</evidence>
<keyword evidence="14" id="KW-1185">Reference proteome</keyword>
<evidence type="ECO:0000256" key="6">
    <source>
        <dbReference type="ARBA" id="ARBA00023015"/>
    </source>
</evidence>
<accession>A0ABW0UBL6</accession>
<keyword evidence="10" id="KW-0464">Manganese</keyword>
<name>A0ABW0UBL6_9STRE</name>
<evidence type="ECO:0000256" key="1">
    <source>
        <dbReference type="ARBA" id="ARBA00004496"/>
    </source>
</evidence>
<comment type="caution">
    <text evidence="13">The sequence shown here is derived from an EMBL/GenBank/DDBJ whole genome shotgun (WGS) entry which is preliminary data.</text>
</comment>
<dbReference type="Gene3D" id="2.30.30.90">
    <property type="match status" value="1"/>
</dbReference>
<evidence type="ECO:0000256" key="9">
    <source>
        <dbReference type="ARBA" id="ARBA00023163"/>
    </source>
</evidence>
<dbReference type="InterPro" id="IPR007167">
    <property type="entry name" value="Fe-transptr_FeoA-like"/>
</dbReference>
<evidence type="ECO:0000256" key="2">
    <source>
        <dbReference type="ARBA" id="ARBA00007871"/>
    </source>
</evidence>
<keyword evidence="8" id="KW-0010">Activator</keyword>
<dbReference type="InterPro" id="IPR001367">
    <property type="entry name" value="Fe_dep_repressor"/>
</dbReference>
<dbReference type="Pfam" id="PF01325">
    <property type="entry name" value="Fe_dep_repress"/>
    <property type="match status" value="1"/>
</dbReference>
<evidence type="ECO:0000256" key="3">
    <source>
        <dbReference type="ARBA" id="ARBA00011738"/>
    </source>
</evidence>
<dbReference type="InterPro" id="IPR036390">
    <property type="entry name" value="WH_DNA-bd_sf"/>
</dbReference>
<dbReference type="Gene3D" id="1.10.10.10">
    <property type="entry name" value="Winged helix-like DNA-binding domain superfamily/Winged helix DNA-binding domain"/>
    <property type="match status" value="1"/>
</dbReference>
<reference evidence="14" key="1">
    <citation type="journal article" date="2019" name="Int. J. Syst. Evol. Microbiol.">
        <title>The Global Catalogue of Microorganisms (GCM) 10K type strain sequencing project: providing services to taxonomists for standard genome sequencing and annotation.</title>
        <authorList>
            <consortium name="The Broad Institute Genomics Platform"/>
            <consortium name="The Broad Institute Genome Sequencing Center for Infectious Disease"/>
            <person name="Wu L."/>
            <person name="Ma J."/>
        </authorList>
    </citation>
    <scope>NUCLEOTIDE SEQUENCE [LARGE SCALE GENOMIC DNA]</scope>
    <source>
        <strain evidence="14">DT43</strain>
    </source>
</reference>
<dbReference type="RefSeq" id="WP_156805450.1">
    <property type="nucleotide sequence ID" value="NZ_JBHSOJ010000016.1"/>
</dbReference>
<dbReference type="SMART" id="SM00529">
    <property type="entry name" value="HTH_DTXR"/>
    <property type="match status" value="1"/>
</dbReference>
<evidence type="ECO:0000259" key="12">
    <source>
        <dbReference type="PROSITE" id="PS50944"/>
    </source>
</evidence>
<dbReference type="Pfam" id="PF02742">
    <property type="entry name" value="Fe_dep_repr_C"/>
    <property type="match status" value="1"/>
</dbReference>
<evidence type="ECO:0000256" key="5">
    <source>
        <dbReference type="ARBA" id="ARBA00022491"/>
    </source>
</evidence>
<evidence type="ECO:0000256" key="8">
    <source>
        <dbReference type="ARBA" id="ARBA00023159"/>
    </source>
</evidence>
<comment type="subunit">
    <text evidence="3">Homodimer.</text>
</comment>